<evidence type="ECO:0000256" key="3">
    <source>
        <dbReference type="SAM" id="Phobius"/>
    </source>
</evidence>
<accession>A0ABR3V723</accession>
<feature type="region of interest" description="Disordered" evidence="2">
    <location>
        <begin position="491"/>
        <end position="519"/>
    </location>
</feature>
<organism evidence="5 6">
    <name type="scientific">Humicola insolens</name>
    <name type="common">Soft-rot fungus</name>
    <dbReference type="NCBI Taxonomy" id="85995"/>
    <lineage>
        <taxon>Eukaryota</taxon>
        <taxon>Fungi</taxon>
        <taxon>Dikarya</taxon>
        <taxon>Ascomycota</taxon>
        <taxon>Pezizomycotina</taxon>
        <taxon>Sordariomycetes</taxon>
        <taxon>Sordariomycetidae</taxon>
        <taxon>Sordariales</taxon>
        <taxon>Chaetomiaceae</taxon>
        <taxon>Mycothermus</taxon>
    </lineage>
</organism>
<feature type="transmembrane region" description="Helical" evidence="3">
    <location>
        <begin position="918"/>
        <end position="938"/>
    </location>
</feature>
<protein>
    <recommendedName>
        <fullName evidence="4">Glycosyl transferase CAP10 domain-containing protein</fullName>
    </recommendedName>
</protein>
<dbReference type="InterPro" id="IPR006598">
    <property type="entry name" value="CAP10"/>
</dbReference>
<feature type="repeat" description="ANK" evidence="1">
    <location>
        <begin position="719"/>
        <end position="751"/>
    </location>
</feature>
<dbReference type="PROSITE" id="PS50297">
    <property type="entry name" value="ANK_REP_REGION"/>
    <property type="match status" value="1"/>
</dbReference>
<evidence type="ECO:0000256" key="1">
    <source>
        <dbReference type="PROSITE-ProRule" id="PRU00023"/>
    </source>
</evidence>
<dbReference type="InterPro" id="IPR051091">
    <property type="entry name" value="O-Glucosyltr/Glycosyltrsf_90"/>
</dbReference>
<dbReference type="Pfam" id="PF00023">
    <property type="entry name" value="Ank"/>
    <property type="match status" value="1"/>
</dbReference>
<feature type="transmembrane region" description="Helical" evidence="3">
    <location>
        <begin position="818"/>
        <end position="839"/>
    </location>
</feature>
<comment type="caution">
    <text evidence="5">The sequence shown here is derived from an EMBL/GenBank/DDBJ whole genome shotgun (WGS) entry which is preliminary data.</text>
</comment>
<gene>
    <name evidence="5" type="ORF">VTJ49DRAFT_4072</name>
</gene>
<keyword evidence="3" id="KW-0812">Transmembrane</keyword>
<keyword evidence="6" id="KW-1185">Reference proteome</keyword>
<name>A0ABR3V723_HUMIN</name>
<evidence type="ECO:0000313" key="6">
    <source>
        <dbReference type="Proteomes" id="UP001583172"/>
    </source>
</evidence>
<dbReference type="InterPro" id="IPR036770">
    <property type="entry name" value="Ankyrin_rpt-contain_sf"/>
</dbReference>
<evidence type="ECO:0000256" key="2">
    <source>
        <dbReference type="SAM" id="MobiDB-lite"/>
    </source>
</evidence>
<dbReference type="PANTHER" id="PTHR12203:SF61">
    <property type="entry name" value="CAPSULE PROTEIN"/>
    <property type="match status" value="1"/>
</dbReference>
<keyword evidence="3" id="KW-0472">Membrane</keyword>
<feature type="region of interest" description="Disordered" evidence="2">
    <location>
        <begin position="578"/>
        <end position="606"/>
    </location>
</feature>
<dbReference type="EMBL" id="JAZGSY010000312">
    <property type="protein sequence ID" value="KAL1837266.1"/>
    <property type="molecule type" value="Genomic_DNA"/>
</dbReference>
<dbReference type="PANTHER" id="PTHR12203">
    <property type="entry name" value="KDEL LYS-ASP-GLU-LEU CONTAINING - RELATED"/>
    <property type="match status" value="1"/>
</dbReference>
<feature type="transmembrane region" description="Helical" evidence="3">
    <location>
        <begin position="945"/>
        <end position="960"/>
    </location>
</feature>
<dbReference type="Pfam" id="PF05686">
    <property type="entry name" value="Glyco_transf_90"/>
    <property type="match status" value="1"/>
</dbReference>
<feature type="domain" description="Glycosyl transferase CAP10" evidence="4">
    <location>
        <begin position="1174"/>
        <end position="1474"/>
    </location>
</feature>
<dbReference type="SUPFAM" id="SSF48403">
    <property type="entry name" value="Ankyrin repeat"/>
    <property type="match status" value="1"/>
</dbReference>
<reference evidence="5 6" key="1">
    <citation type="journal article" date="2024" name="Commun. Biol.">
        <title>Comparative genomic analysis of thermophilic fungi reveals convergent evolutionary adaptations and gene losses.</title>
        <authorList>
            <person name="Steindorff A.S."/>
            <person name="Aguilar-Pontes M.V."/>
            <person name="Robinson A.J."/>
            <person name="Andreopoulos B."/>
            <person name="LaButti K."/>
            <person name="Kuo A."/>
            <person name="Mondo S."/>
            <person name="Riley R."/>
            <person name="Otillar R."/>
            <person name="Haridas S."/>
            <person name="Lipzen A."/>
            <person name="Grimwood J."/>
            <person name="Schmutz J."/>
            <person name="Clum A."/>
            <person name="Reid I.D."/>
            <person name="Moisan M.C."/>
            <person name="Butler G."/>
            <person name="Nguyen T.T.M."/>
            <person name="Dewar K."/>
            <person name="Conant G."/>
            <person name="Drula E."/>
            <person name="Henrissat B."/>
            <person name="Hansel C."/>
            <person name="Singer S."/>
            <person name="Hutchinson M.I."/>
            <person name="de Vries R.P."/>
            <person name="Natvig D.O."/>
            <person name="Powell A.J."/>
            <person name="Tsang A."/>
            <person name="Grigoriev I.V."/>
        </authorList>
    </citation>
    <scope>NUCLEOTIDE SEQUENCE [LARGE SCALE GENOMIC DNA]</scope>
    <source>
        <strain evidence="5 6">CBS 620.91</strain>
    </source>
</reference>
<feature type="compositionally biased region" description="Low complexity" evidence="2">
    <location>
        <begin position="70"/>
        <end position="85"/>
    </location>
</feature>
<dbReference type="Proteomes" id="UP001583172">
    <property type="component" value="Unassembled WGS sequence"/>
</dbReference>
<dbReference type="PROSITE" id="PS50088">
    <property type="entry name" value="ANK_REPEAT"/>
    <property type="match status" value="1"/>
</dbReference>
<feature type="transmembrane region" description="Helical" evidence="3">
    <location>
        <begin position="845"/>
        <end position="864"/>
    </location>
</feature>
<evidence type="ECO:0000313" key="5">
    <source>
        <dbReference type="EMBL" id="KAL1837266.1"/>
    </source>
</evidence>
<dbReference type="Gene3D" id="1.25.40.20">
    <property type="entry name" value="Ankyrin repeat-containing domain"/>
    <property type="match status" value="1"/>
</dbReference>
<keyword evidence="3" id="KW-1133">Transmembrane helix</keyword>
<dbReference type="InterPro" id="IPR002110">
    <property type="entry name" value="Ankyrin_rpt"/>
</dbReference>
<keyword evidence="1" id="KW-0040">ANK repeat</keyword>
<proteinExistence type="predicted"/>
<sequence length="1491" mass="163914">MFVRQHVHPTPIFLDAVKVGHDLQLEAFKIRVKAAGRTGVKQTTLDYNTRACWLDMSSWYIMEGSTGSMGSSPASTTAGPTSSGPRIGRPPQWTVSRSRKLARLYLYSTLPIDKIIKVLADHGFSPRKNSAQKTIHKMLDNDPRYLRPESRVEMTKRISSLAMSLRRRKRKGAWSSDRGSRQNSGEVVVSFTVGWTGTLTERQETGLPSVAGQSIKAEDVTNCDAAFSPEAADVRDIQRRVSDCSTTYAVQLATLVRKLTISVSSSNASSRRASVASSHGDEPMLIFPTFDAAMEAYEPFPDPGYALPGDFLTAHTRSCADFPGQRHGTACWCSIARETVADPNSWLLPTGELSERAKFALTRPGPPQLSMRDGWGNSPLHLLATLEGFREALLGMVFDSDGAGLWARNTGGQTFLHVLHVEWFSDLSGPAPPLRQLLTYIRDVCPDLVYEADVYGRTFFHRAQSVLRDVDLLQSLVLMFDPAKASRRDAFGSNPVADTDAASQKPYVPPRCTDMSSPPRDMISTVSDADSGDGSFLAYHVRLVQVICSSYADPTAEDAQGRNGLHCLAEAILNQQTMARHVRSSSSSSSHGRPNLKRRLASSDTVVPAVMPSSPLLSPSPSSFSSVTMDSTEGAALPTRLRHLQTLLLSVAIHHYDLRGRTPLMAFVEELSDDQDDRERTLRTILETLLRAPASRGYGGTNGSGGARGPCIMEARNRRGETALLVAARLGRKVALTALLEHGANVYARDAAGRGVLEVLDDEGAGEGLVWVMALCLAVASTYQAEVGPVWLLPALPPLVYAYETRLRPDPRLRATRVFLATMSVGALLTVLALLALRYWSVLEFALSAIPAAALLVVYVAAVPRPASSARQLPRLPDLQDVGSLGTKASSTSWSVAPAIMTFGLLASRHPAIHPSEWHALATVLAAFITLVQITLFLPKTKGRLLLLGLALLPLGPYAADMARVRRVRSYHLGTTEHPVQQLVRNARDDFHRMLERQSKTYSEAVAEYKRRYGVDPPPGFEAWYGAAAEIQSPIIDEFDGIYRSLLPFWRLSGRDVASLMASAQRLPDTDLWTCTFSSATAVTNCTHPWRTFDRHFSDMFNHLLGGLREGVLPRDVTFLINHLDEPAVVFPRSANPGKPITVTNLAGRSTWDAITWSCGIMKHKNASRVETYGLPFVTNATQARNLCANPDYAHQHGLFISPASFRLIEGRVPILSTGAPSTMADILFPSPAHVVEPEFRYGPNEPVVPWDRKQNNLYWAGADTGGVITGSPKQWRQFHCQRFISLAQNVATPTDHIYLSEVTDSSSSTPRVVPISTPFLNTHLYRVHPTKLHTCSSSSSAARIACLAQRSTFRLLGRQPSSASYTHKLAFDLDGNGISGRFPRLLASGSLVLKQVGGLREWWNDGDNGEDGRVRAWVHYVPVSMDMGELPELVHFLLETERGRELAKEVAEEGRKWVGKAMREVDVKLWVWRLVLELARVSDPEREPLV</sequence>
<feature type="region of interest" description="Disordered" evidence="2">
    <location>
        <begin position="67"/>
        <end position="93"/>
    </location>
</feature>
<dbReference type="SMART" id="SM00672">
    <property type="entry name" value="CAP10"/>
    <property type="match status" value="1"/>
</dbReference>
<evidence type="ECO:0000259" key="4">
    <source>
        <dbReference type="SMART" id="SM00672"/>
    </source>
</evidence>